<evidence type="ECO:0000256" key="1">
    <source>
        <dbReference type="SAM" id="MobiDB-lite"/>
    </source>
</evidence>
<dbReference type="InterPro" id="IPR036709">
    <property type="entry name" value="Autotransporte_beta_dom_sf"/>
</dbReference>
<protein>
    <recommendedName>
        <fullName evidence="3">Autotransporter domain-containing protein</fullName>
    </recommendedName>
</protein>
<feature type="compositionally biased region" description="Acidic residues" evidence="1">
    <location>
        <begin position="273"/>
        <end position="284"/>
    </location>
</feature>
<feature type="chain" id="PRO_5046364263" description="Autotransporter domain-containing protein" evidence="2">
    <location>
        <begin position="24"/>
        <end position="1063"/>
    </location>
</feature>
<keyword evidence="2" id="KW-0732">Signal</keyword>
<dbReference type="SUPFAM" id="SSF103515">
    <property type="entry name" value="Autotransporter"/>
    <property type="match status" value="1"/>
</dbReference>
<dbReference type="Gene3D" id="2.40.128.130">
    <property type="entry name" value="Autotransporter beta-domain"/>
    <property type="match status" value="1"/>
</dbReference>
<feature type="domain" description="Autotransporter" evidence="3">
    <location>
        <begin position="780"/>
        <end position="1063"/>
    </location>
</feature>
<dbReference type="SMART" id="SM00869">
    <property type="entry name" value="Autotransporter"/>
    <property type="match status" value="1"/>
</dbReference>
<dbReference type="PROSITE" id="PS51208">
    <property type="entry name" value="AUTOTRANSPORTER"/>
    <property type="match status" value="1"/>
</dbReference>
<dbReference type="EMBL" id="JAASQP010000001">
    <property type="protein sequence ID" value="NIJ22475.1"/>
    <property type="molecule type" value="Genomic_DNA"/>
</dbReference>
<feature type="compositionally biased region" description="Polar residues" evidence="1">
    <location>
        <begin position="290"/>
        <end position="301"/>
    </location>
</feature>
<evidence type="ECO:0000259" key="3">
    <source>
        <dbReference type="PROSITE" id="PS51208"/>
    </source>
</evidence>
<dbReference type="RefSeq" id="WP_140047711.1">
    <property type="nucleotide sequence ID" value="NZ_BAAAEV010000001.1"/>
</dbReference>
<feature type="region of interest" description="Disordered" evidence="1">
    <location>
        <begin position="264"/>
        <end position="301"/>
    </location>
</feature>
<organism evidence="4 5">
    <name type="scientific">Sphingomonas japonica</name>
    <dbReference type="NCBI Taxonomy" id="511662"/>
    <lineage>
        <taxon>Bacteria</taxon>
        <taxon>Pseudomonadati</taxon>
        <taxon>Pseudomonadota</taxon>
        <taxon>Alphaproteobacteria</taxon>
        <taxon>Sphingomonadales</taxon>
        <taxon>Sphingomonadaceae</taxon>
        <taxon>Sphingomonas</taxon>
    </lineage>
</organism>
<evidence type="ECO:0000313" key="5">
    <source>
        <dbReference type="Proteomes" id="UP000788153"/>
    </source>
</evidence>
<proteinExistence type="predicted"/>
<reference evidence="4 5" key="1">
    <citation type="submission" date="2020-03" db="EMBL/GenBank/DDBJ databases">
        <title>Genomic Encyclopedia of Type Strains, Phase IV (KMG-IV): sequencing the most valuable type-strain genomes for metagenomic binning, comparative biology and taxonomic classification.</title>
        <authorList>
            <person name="Goeker M."/>
        </authorList>
    </citation>
    <scope>NUCLEOTIDE SEQUENCE [LARGE SCALE GENOMIC DNA]</scope>
    <source>
        <strain evidence="4 5">DSM 22753</strain>
    </source>
</reference>
<sequence length="1063" mass="105958">MRILLATTSLTPILLALVPQAQAQTSISTATTTPVRTSTAGNVTVTAAGSIKPTTSGAIITLDSTNNVTNQGTIQKTGVNDSDGILVTDQGSGAIVNSGNIILDEAYTPEDTDDDGDIDGPFARGARRVGIRTTGAFAGSISNSGDITIEGNDSAGIRVGGALTGNLSNSGDIAVIGDDAVGIDVRDVTGNLRLDGTVGVQGADAVGVRIDGDVTGRVTVQGSIASTGYRATTAPSDPSDLDADDLLQGGSALVVAGNVGGGVLLDAPPANTDPDEADEDDDGTPDANEGTASVRTFGSSPAISIGSDDSITLGGVAGDAGGHGLVVRGGVAASGVYAGVDATGIRIGGQGGAVDLNGGVRIDGTLSATSRADATALLLGSGTSADAITIGGTVTAGGGNAADAQARAIVIAAGASAPVLRNTGGIGAAASGDGTAIAILDQSGTLDLIENAGAIEADGGNDGGGSIAIDLTANDGGAIVRQLLAEEDETAPGIVGDIRFGDGGDLLDIADGGVSGDVSFAGGDNSLRLSGDARQAGDVSFGGGADTVALTGTASLNGAIDFGGGDDLMTLGAGTIFRGTLANSGGLALSVGDGTFDYTGSGTVALTSLAVEGGAIAVNIGEAGATRYVVAGAASFGEGATVRVGVSEIAGSLGDYVIVDAGALTGADNLGSVAETLPYLFKSSLASDVEAGTVTLSIARKTTTELGLNRSQSAAYDAIFDILDTDAGIRTTFLGIGDGETFQRRIASFLPDHAGGTFESVTMASRAAARILNDPAARFLQRDRWSLWLQQVAWGTSKDLGDTAAYDIGGWGINGGGEVALGGAGRVGLSLAYLQGTDADGFTDNEVLTGQYELAAHWRGNWSGFAASARGGVSKIDFSSQRRFDSTDADNSFARVSEGSWGGMLYSAQGAMSYELAVGRRLKLRPQAAIDYYRLSEDAHTEAGGGEAFDLTVAERTSDELAATGSLSLGYELGSLDPQASFLRLEVEGGRREIVGGALGTTTAQFGDGDPFTLLPEDRDSGFIGRVRLSGGQSSFIVTGEASAEERLGHAAIAARLGLQARW</sequence>
<feature type="signal peptide" evidence="2">
    <location>
        <begin position="1"/>
        <end position="23"/>
    </location>
</feature>
<dbReference type="Pfam" id="PF03797">
    <property type="entry name" value="Autotransporter"/>
    <property type="match status" value="1"/>
</dbReference>
<evidence type="ECO:0000313" key="4">
    <source>
        <dbReference type="EMBL" id="NIJ22475.1"/>
    </source>
</evidence>
<gene>
    <name evidence="4" type="ORF">FHT01_000017</name>
</gene>
<dbReference type="InterPro" id="IPR005546">
    <property type="entry name" value="Autotransporte_beta"/>
</dbReference>
<name>A0ABX0TVY7_9SPHN</name>
<accession>A0ABX0TVY7</accession>
<keyword evidence="5" id="KW-1185">Reference proteome</keyword>
<evidence type="ECO:0000256" key="2">
    <source>
        <dbReference type="SAM" id="SignalP"/>
    </source>
</evidence>
<comment type="caution">
    <text evidence="4">The sequence shown here is derived from an EMBL/GenBank/DDBJ whole genome shotgun (WGS) entry which is preliminary data.</text>
</comment>
<dbReference type="Proteomes" id="UP000788153">
    <property type="component" value="Unassembled WGS sequence"/>
</dbReference>